<feature type="compositionally biased region" description="Polar residues" evidence="6">
    <location>
        <begin position="80"/>
        <end position="100"/>
    </location>
</feature>
<keyword evidence="5" id="KW-0175">Coiled coil</keyword>
<feature type="region of interest" description="Disordered" evidence="6">
    <location>
        <begin position="112"/>
        <end position="150"/>
    </location>
</feature>
<feature type="compositionally biased region" description="Polar residues" evidence="6">
    <location>
        <begin position="63"/>
        <end position="72"/>
    </location>
</feature>
<dbReference type="InterPro" id="IPR011598">
    <property type="entry name" value="bHLH_dom"/>
</dbReference>
<gene>
    <name evidence="8" type="ORF">IF1G_03274</name>
</gene>
<dbReference type="InterPro" id="IPR052099">
    <property type="entry name" value="Regulatory_TF_Diverse"/>
</dbReference>
<evidence type="ECO:0000256" key="1">
    <source>
        <dbReference type="ARBA" id="ARBA00004123"/>
    </source>
</evidence>
<dbReference type="OrthoDB" id="2133190at2759"/>
<dbReference type="GO" id="GO:0045944">
    <property type="term" value="P:positive regulation of transcription by RNA polymerase II"/>
    <property type="evidence" value="ECO:0007669"/>
    <property type="project" value="InterPro"/>
</dbReference>
<evidence type="ECO:0000259" key="7">
    <source>
        <dbReference type="PROSITE" id="PS50888"/>
    </source>
</evidence>
<dbReference type="SMART" id="SM00353">
    <property type="entry name" value="HLH"/>
    <property type="match status" value="1"/>
</dbReference>
<dbReference type="InterPro" id="IPR019006">
    <property type="entry name" value="Sre1_C"/>
</dbReference>
<feature type="region of interest" description="Disordered" evidence="6">
    <location>
        <begin position="166"/>
        <end position="234"/>
    </location>
</feature>
<keyword evidence="3" id="KW-0804">Transcription</keyword>
<dbReference type="GO" id="GO:0032933">
    <property type="term" value="P:SREBP signaling pathway"/>
    <property type="evidence" value="ECO:0007669"/>
    <property type="project" value="InterPro"/>
</dbReference>
<evidence type="ECO:0000256" key="3">
    <source>
        <dbReference type="ARBA" id="ARBA00023163"/>
    </source>
</evidence>
<feature type="compositionally biased region" description="Acidic residues" evidence="6">
    <location>
        <begin position="213"/>
        <end position="224"/>
    </location>
</feature>
<evidence type="ECO:0000313" key="9">
    <source>
        <dbReference type="Proteomes" id="UP000315783"/>
    </source>
</evidence>
<dbReference type="GO" id="GO:0005634">
    <property type="term" value="C:nucleus"/>
    <property type="evidence" value="ECO:0007669"/>
    <property type="project" value="UniProtKB-SubCell"/>
</dbReference>
<keyword evidence="4" id="KW-0539">Nucleus</keyword>
<proteinExistence type="predicted"/>
<dbReference type="GO" id="GO:0003690">
    <property type="term" value="F:double-stranded DNA binding"/>
    <property type="evidence" value="ECO:0007669"/>
    <property type="project" value="UniProtKB-ARBA"/>
</dbReference>
<name>A0A545V741_9HYPO</name>
<dbReference type="SUPFAM" id="SSF47459">
    <property type="entry name" value="HLH, helix-loop-helix DNA-binding domain"/>
    <property type="match status" value="1"/>
</dbReference>
<accession>A0A545V741</accession>
<feature type="coiled-coil region" evidence="5">
    <location>
        <begin position="291"/>
        <end position="325"/>
    </location>
</feature>
<dbReference type="Gene3D" id="4.10.280.10">
    <property type="entry name" value="Helix-loop-helix DNA-binding domain"/>
    <property type="match status" value="1"/>
</dbReference>
<dbReference type="EMBL" id="SPUK01000004">
    <property type="protein sequence ID" value="TQV97531.1"/>
    <property type="molecule type" value="Genomic_DNA"/>
</dbReference>
<evidence type="ECO:0000256" key="4">
    <source>
        <dbReference type="ARBA" id="ARBA00023242"/>
    </source>
</evidence>
<dbReference type="InterPro" id="IPR036638">
    <property type="entry name" value="HLH_DNA-bd_sf"/>
</dbReference>
<evidence type="ECO:0000256" key="6">
    <source>
        <dbReference type="SAM" id="MobiDB-lite"/>
    </source>
</evidence>
<dbReference type="PANTHER" id="PTHR47336:SF2">
    <property type="entry name" value="TRANSCRIPTION FACTOR HMS1-RELATED"/>
    <property type="match status" value="1"/>
</dbReference>
<keyword evidence="9" id="KW-1185">Reference proteome</keyword>
<comment type="subcellular location">
    <subcellularLocation>
        <location evidence="1">Nucleus</location>
    </subcellularLocation>
</comment>
<feature type="domain" description="BHLH" evidence="7">
    <location>
        <begin position="227"/>
        <end position="301"/>
    </location>
</feature>
<dbReference type="FunFam" id="4.10.280.10:FF:000116">
    <property type="entry name" value="Putative HLH transcription factor"/>
    <property type="match status" value="1"/>
</dbReference>
<protein>
    <submittedName>
        <fullName evidence="8">Sterol regulatory element binding protein Sre1</fullName>
    </submittedName>
</protein>
<dbReference type="STRING" id="43265.A0A545V741"/>
<keyword evidence="2" id="KW-0805">Transcription regulation</keyword>
<dbReference type="AlphaFoldDB" id="A0A545V741"/>
<dbReference type="GO" id="GO:0046983">
    <property type="term" value="F:protein dimerization activity"/>
    <property type="evidence" value="ECO:0007669"/>
    <property type="project" value="InterPro"/>
</dbReference>
<dbReference type="Proteomes" id="UP000315783">
    <property type="component" value="Unassembled WGS sequence"/>
</dbReference>
<dbReference type="Pfam" id="PF09427">
    <property type="entry name" value="DUF2014"/>
    <property type="match status" value="1"/>
</dbReference>
<comment type="caution">
    <text evidence="8">The sequence shown here is derived from an EMBL/GenBank/DDBJ whole genome shotgun (WGS) entry which is preliminary data.</text>
</comment>
<reference evidence="8 9" key="1">
    <citation type="journal article" date="2019" name="Appl. Microbiol. Biotechnol.">
        <title>Genome sequence of Isaria javanica and comparative genome analysis insights into family S53 peptidase evolution in fungal entomopathogens.</title>
        <authorList>
            <person name="Lin R."/>
            <person name="Zhang X."/>
            <person name="Xin B."/>
            <person name="Zou M."/>
            <person name="Gao Y."/>
            <person name="Qin F."/>
            <person name="Hu Q."/>
            <person name="Xie B."/>
            <person name="Cheng X."/>
        </authorList>
    </citation>
    <scope>NUCLEOTIDE SEQUENCE [LARGE SCALE GENOMIC DNA]</scope>
    <source>
        <strain evidence="8 9">IJ1G</strain>
    </source>
</reference>
<dbReference type="Pfam" id="PF00010">
    <property type="entry name" value="HLH"/>
    <property type="match status" value="1"/>
</dbReference>
<dbReference type="GO" id="GO:0016020">
    <property type="term" value="C:membrane"/>
    <property type="evidence" value="ECO:0007669"/>
    <property type="project" value="UniProtKB-ARBA"/>
</dbReference>
<sequence>MSTDEDTSQLALEDGSLSFNDVFTTTAATPEQPLIASEITKSLFDPNGVWDFQGTSSLESYNLTTPSNSASQPDFIPQPWSFQGFENQPQTTSATPQSAVSAGINPINLFSNSSDPNGFVAAASASAPSEDGRASNASSRHPVTHPPRYSTSLAPAVEEKLRNIAMPGGLPRHNLHISSPDSSKSETKAGIISSPEDATEHRHESRKRKVSSEPEEDDDGEDEDKPVKKTAHNMIEKRYRTNINDKIAALRDSVPSLRIMSKSARGEDTTQDREELHGLTPAHKLNKATVLSKATEYIRHLEKRNTRLLEENNAMQARIAAFEKLFMAGAMNGSISSHQPPPAQMQFPEGQSSFLQSPIPQQENGETPAGMIQVPDDMRRILAAQMAAGQPYPVPQQQSFPGGNPAAVVRQQQIQQQQVQQQQGAWSNASPYFGKLMVGSLAGLMIIEAFREDEVSNENPDGRGLAALPVQLLRSAAKGLDLHFHGYHVHTSLQSLLFLGVFLWIFVPSLFKPSDDNRKKHSASHLRAAPSMAAPIDVRRQAWATAIQTVWVPRHNFFLEVAALLLKMAKLSVRNAIGWHGYQMLTGTTQDEEIARIKAWSIALDSQLAGGDVEICTRRLLLTLMASATLPDTPTRLMLKALHIRVLLWKLGQTRFVPANMIAAKLARARWNNARQLNQLLIQLRTDPTKPHEDELPEHLVALVERDCDDVLTDAVVHRAHNLAFHNDTTEGVASNIDGMNSVVHDAYVVTPLDAAAAWWSTCLLHDVHAEALDTKRINREDLDTAFDVAPPSSIAKLRASLACAALVDESRGASIASSVALLGTERLETPKHNSKLIIGSSVHDSNPDLLLTLRCAVAIGQLARGQDAAVTPSHSLRIINASLRPTSASSVTLLGFTAVMTLLERIMAQRRGDNDAVDIPLEKLAASLRIWIGGPCGSNAGIDTDIRAKVVQRCLAITKSLVGMDVDQGYGTLTDNSDDDSG</sequence>
<dbReference type="CDD" id="cd11399">
    <property type="entry name" value="bHLHzip_scHMS1_like"/>
    <property type="match status" value="1"/>
</dbReference>
<feature type="region of interest" description="Disordered" evidence="6">
    <location>
        <begin position="63"/>
        <end position="100"/>
    </location>
</feature>
<dbReference type="PANTHER" id="PTHR47336">
    <property type="entry name" value="TRANSCRIPTION FACTOR HMS1-RELATED"/>
    <property type="match status" value="1"/>
</dbReference>
<dbReference type="PROSITE" id="PS50888">
    <property type="entry name" value="BHLH"/>
    <property type="match status" value="1"/>
</dbReference>
<evidence type="ECO:0000313" key="8">
    <source>
        <dbReference type="EMBL" id="TQV97531.1"/>
    </source>
</evidence>
<evidence type="ECO:0000256" key="2">
    <source>
        <dbReference type="ARBA" id="ARBA00023015"/>
    </source>
</evidence>
<evidence type="ECO:0000256" key="5">
    <source>
        <dbReference type="SAM" id="Coils"/>
    </source>
</evidence>
<organism evidence="8 9">
    <name type="scientific">Cordyceps javanica</name>
    <dbReference type="NCBI Taxonomy" id="43265"/>
    <lineage>
        <taxon>Eukaryota</taxon>
        <taxon>Fungi</taxon>
        <taxon>Dikarya</taxon>
        <taxon>Ascomycota</taxon>
        <taxon>Pezizomycotina</taxon>
        <taxon>Sordariomycetes</taxon>
        <taxon>Hypocreomycetidae</taxon>
        <taxon>Hypocreales</taxon>
        <taxon>Cordycipitaceae</taxon>
        <taxon>Cordyceps</taxon>
    </lineage>
</organism>